<feature type="signal peptide" evidence="1">
    <location>
        <begin position="1"/>
        <end position="19"/>
    </location>
</feature>
<dbReference type="SMART" id="SM01045">
    <property type="entry name" value="BURP"/>
    <property type="match status" value="2"/>
</dbReference>
<feature type="chain" id="PRO_5029491910" description="BURP domain-containing protein" evidence="1">
    <location>
        <begin position="20"/>
        <end position="414"/>
    </location>
</feature>
<evidence type="ECO:0000259" key="2">
    <source>
        <dbReference type="PROSITE" id="PS51277"/>
    </source>
</evidence>
<reference evidence="3 4" key="1">
    <citation type="journal article" date="2020" name="bioRxiv">
        <title>Sequence and annotation of 42 cannabis genomes reveals extensive copy number variation in cannabinoid synthesis and pathogen resistance genes.</title>
        <authorList>
            <person name="Mckernan K.J."/>
            <person name="Helbert Y."/>
            <person name="Kane L.T."/>
            <person name="Ebling H."/>
            <person name="Zhang L."/>
            <person name="Liu B."/>
            <person name="Eaton Z."/>
            <person name="Mclaughlin S."/>
            <person name="Kingan S."/>
            <person name="Baybayan P."/>
            <person name="Concepcion G."/>
            <person name="Jordan M."/>
            <person name="Riva A."/>
            <person name="Barbazuk W."/>
            <person name="Harkins T."/>
        </authorList>
    </citation>
    <scope>NUCLEOTIDE SEQUENCE [LARGE SCALE GENOMIC DNA]</scope>
    <source>
        <strain evidence="4">cv. Jamaican Lion 4</strain>
        <tissue evidence="3">Leaf</tissue>
    </source>
</reference>
<gene>
    <name evidence="3" type="ORF">G4B88_005146</name>
</gene>
<name>A0A7J6EST4_CANSA</name>
<comment type="caution">
    <text evidence="3">The sequence shown here is derived from an EMBL/GenBank/DDBJ whole genome shotgun (WGS) entry which is preliminary data.</text>
</comment>
<keyword evidence="4" id="KW-1185">Reference proteome</keyword>
<dbReference type="EMBL" id="JAATIQ010000331">
    <property type="protein sequence ID" value="KAF4361356.1"/>
    <property type="molecule type" value="Genomic_DNA"/>
</dbReference>
<dbReference type="InterPro" id="IPR004873">
    <property type="entry name" value="BURP_dom"/>
</dbReference>
<keyword evidence="1" id="KW-0732">Signal</keyword>
<dbReference type="AlphaFoldDB" id="A0A7J6EST4"/>
<dbReference type="Proteomes" id="UP000583929">
    <property type="component" value="Unassembled WGS sequence"/>
</dbReference>
<dbReference type="PROSITE" id="PS51277">
    <property type="entry name" value="BURP"/>
    <property type="match status" value="2"/>
</dbReference>
<dbReference type="InterPro" id="IPR044816">
    <property type="entry name" value="BURP"/>
</dbReference>
<organism evidence="3 4">
    <name type="scientific">Cannabis sativa</name>
    <name type="common">Hemp</name>
    <name type="synonym">Marijuana</name>
    <dbReference type="NCBI Taxonomy" id="3483"/>
    <lineage>
        <taxon>Eukaryota</taxon>
        <taxon>Viridiplantae</taxon>
        <taxon>Streptophyta</taxon>
        <taxon>Embryophyta</taxon>
        <taxon>Tracheophyta</taxon>
        <taxon>Spermatophyta</taxon>
        <taxon>Magnoliopsida</taxon>
        <taxon>eudicotyledons</taxon>
        <taxon>Gunneridae</taxon>
        <taxon>Pentapetalae</taxon>
        <taxon>rosids</taxon>
        <taxon>fabids</taxon>
        <taxon>Rosales</taxon>
        <taxon>Cannabaceae</taxon>
        <taxon>Cannabis</taxon>
    </lineage>
</organism>
<dbReference type="PANTHER" id="PTHR31236:SF32">
    <property type="entry name" value="BURP DOMAIN PROTEIN USPL1-LIKE"/>
    <property type="match status" value="1"/>
</dbReference>
<protein>
    <recommendedName>
        <fullName evidence="2">BURP domain-containing protein</fullName>
    </recommendedName>
</protein>
<sequence>MGLSFWCLLLVLLNKKPHKSPPFQHEQQLLGAPNSVPFSLKQLPNLLRLFSVPQGSPQAKSMESTLQMCDDFNPIKGEIRKCVTSFDSMLDFVRGIFGLDGFGHGFTFLTTTFYNDSNTAIFQNYTVLDDLREIPIPKMVACHLMEFPYAVYGCHSMVGDRRLFKMSLRGERGDIVETIVVCHLDTSEWEPEHISFKALGFGPGMGPVCHFFPDQTNFMKKPHKSPPFQHEQQLLGAPNSVPFSLKQLPNLLRLFSVPQGSPQAKSMESTLQMCDDFNPIKGEIRKCVTSFDSMLDFVRGIFGLDGFGHGFTFLTTTFYNDSNTAIFQNYTVLDDLREIPIPKMVACHLMEFPYAVYGCHSMVGDRRLFKMSLRGERGDIVETIVVCHLDTSEWEPEHISFKALGFGPGMGPIG</sequence>
<evidence type="ECO:0000313" key="4">
    <source>
        <dbReference type="Proteomes" id="UP000583929"/>
    </source>
</evidence>
<evidence type="ECO:0000256" key="1">
    <source>
        <dbReference type="SAM" id="SignalP"/>
    </source>
</evidence>
<dbReference type="PANTHER" id="PTHR31236">
    <property type="entry name" value="BURP DOMAIN PROTEIN USPL1-LIKE"/>
    <property type="match status" value="1"/>
</dbReference>
<feature type="domain" description="BURP" evidence="2">
    <location>
        <begin position="1"/>
        <end position="222"/>
    </location>
</feature>
<accession>A0A7J6EST4</accession>
<dbReference type="Pfam" id="PF03181">
    <property type="entry name" value="BURP"/>
    <property type="match status" value="2"/>
</dbReference>
<proteinExistence type="predicted"/>
<feature type="domain" description="BURP" evidence="2">
    <location>
        <begin position="216"/>
        <end position="414"/>
    </location>
</feature>
<evidence type="ECO:0000313" key="3">
    <source>
        <dbReference type="EMBL" id="KAF4361356.1"/>
    </source>
</evidence>